<dbReference type="CDD" id="cd03801">
    <property type="entry name" value="GT4_PimA-like"/>
    <property type="match status" value="1"/>
</dbReference>
<dbReference type="PANTHER" id="PTHR12526">
    <property type="entry name" value="GLYCOSYLTRANSFERASE"/>
    <property type="match status" value="1"/>
</dbReference>
<dbReference type="RefSeq" id="WP_093383446.1">
    <property type="nucleotide sequence ID" value="NZ_FOTW01000005.1"/>
</dbReference>
<sequence length="372" mass="39367">MRTLIVDPVAPAPYNLDSLRGGALGGTEATVIRIAEGLDARVLQHNRAQDQGRYLAGAAIAADGGGGGRAAPEASHVVVLREPAAALAQRQRYPQARIWLWLHDLCGPGSGRGDKLLAHAARLAAAGVALVCVSDFHAGQVRQLLAALPLAERPRVLRIYNPVDVDGAGAAGGGGAAADYDPNKLAFFSSPHKGLDYTLHLFRHLHKRNPALRLYLANPGYRSATLDAQPGVVNLGAIPHHELMQHLRGALCAFYPNYVYPETFGLVLAESNAVGTPVLAHGIGAAAEVLNGAGQLIAVPRVRALADRVFWRWPALRPAGERGLNLLGAADGYAATLRRWQQGGRPRVGGQARFALERVLADWRAELAGAAP</sequence>
<dbReference type="Gene3D" id="3.40.50.2000">
    <property type="entry name" value="Glycogen Phosphorylase B"/>
    <property type="match status" value="2"/>
</dbReference>
<dbReference type="InterPro" id="IPR001296">
    <property type="entry name" value="Glyco_trans_1"/>
</dbReference>
<organism evidence="2 3">
    <name type="scientific">Rugamonas rubra</name>
    <dbReference type="NCBI Taxonomy" id="758825"/>
    <lineage>
        <taxon>Bacteria</taxon>
        <taxon>Pseudomonadati</taxon>
        <taxon>Pseudomonadota</taxon>
        <taxon>Betaproteobacteria</taxon>
        <taxon>Burkholderiales</taxon>
        <taxon>Oxalobacteraceae</taxon>
        <taxon>Telluria group</taxon>
        <taxon>Rugamonas</taxon>
    </lineage>
</organism>
<accession>A0A1I4IHQ8</accession>
<evidence type="ECO:0000259" key="1">
    <source>
        <dbReference type="Pfam" id="PF00534"/>
    </source>
</evidence>
<protein>
    <submittedName>
        <fullName evidence="2">Glycosyl transferases group 1</fullName>
    </submittedName>
</protein>
<gene>
    <name evidence="2" type="ORF">SAMN02982985_00574</name>
</gene>
<keyword evidence="2" id="KW-0808">Transferase</keyword>
<dbReference type="STRING" id="758825.SAMN02982985_00574"/>
<dbReference type="AlphaFoldDB" id="A0A1I4IHQ8"/>
<dbReference type="EMBL" id="FOTW01000005">
    <property type="protein sequence ID" value="SFL53824.1"/>
    <property type="molecule type" value="Genomic_DNA"/>
</dbReference>
<reference evidence="2 3" key="1">
    <citation type="submission" date="2016-10" db="EMBL/GenBank/DDBJ databases">
        <authorList>
            <person name="de Groot N.N."/>
        </authorList>
    </citation>
    <scope>NUCLEOTIDE SEQUENCE [LARGE SCALE GENOMIC DNA]</scope>
    <source>
        <strain evidence="2 3">ATCC 43154</strain>
    </source>
</reference>
<evidence type="ECO:0000313" key="3">
    <source>
        <dbReference type="Proteomes" id="UP000199470"/>
    </source>
</evidence>
<feature type="domain" description="Glycosyl transferase family 1" evidence="1">
    <location>
        <begin position="190"/>
        <end position="309"/>
    </location>
</feature>
<dbReference type="Pfam" id="PF00534">
    <property type="entry name" value="Glycos_transf_1"/>
    <property type="match status" value="1"/>
</dbReference>
<evidence type="ECO:0000313" key="2">
    <source>
        <dbReference type="EMBL" id="SFL53824.1"/>
    </source>
</evidence>
<keyword evidence="3" id="KW-1185">Reference proteome</keyword>
<dbReference type="OrthoDB" id="9802525at2"/>
<dbReference type="Proteomes" id="UP000199470">
    <property type="component" value="Unassembled WGS sequence"/>
</dbReference>
<dbReference type="GO" id="GO:0016757">
    <property type="term" value="F:glycosyltransferase activity"/>
    <property type="evidence" value="ECO:0007669"/>
    <property type="project" value="InterPro"/>
</dbReference>
<proteinExistence type="predicted"/>
<name>A0A1I4IHQ8_9BURK</name>
<dbReference type="SUPFAM" id="SSF53756">
    <property type="entry name" value="UDP-Glycosyltransferase/glycogen phosphorylase"/>
    <property type="match status" value="1"/>
</dbReference>